<dbReference type="GO" id="GO:0016301">
    <property type="term" value="F:kinase activity"/>
    <property type="evidence" value="ECO:0007669"/>
    <property type="project" value="UniProtKB-KW"/>
</dbReference>
<proteinExistence type="predicted"/>
<protein>
    <submittedName>
        <fullName evidence="1">Thymidylate kinase</fullName>
    </submittedName>
</protein>
<sequence length="105" mass="12125">MHWGVIGRYFIWPDAIFVFDVPVATALERLAQKGVALDMHERESVLERVVPNYRIISEKVPNCHLIDGNRDLDVVFDSCSRIISELLVDKFPECRGRITWKGELL</sequence>
<dbReference type="InterPro" id="IPR027417">
    <property type="entry name" value="P-loop_NTPase"/>
</dbReference>
<gene>
    <name evidence="1" type="ORF">UX31_C0045G0007</name>
</gene>
<dbReference type="SUPFAM" id="SSF52540">
    <property type="entry name" value="P-loop containing nucleoside triphosphate hydrolases"/>
    <property type="match status" value="1"/>
</dbReference>
<dbReference type="Gene3D" id="3.40.50.300">
    <property type="entry name" value="P-loop containing nucleotide triphosphate hydrolases"/>
    <property type="match status" value="1"/>
</dbReference>
<dbReference type="Proteomes" id="UP000034107">
    <property type="component" value="Unassembled WGS sequence"/>
</dbReference>
<name>A0A0G1QQK0_9BACT</name>
<keyword evidence="1" id="KW-0418">Kinase</keyword>
<evidence type="ECO:0000313" key="1">
    <source>
        <dbReference type="EMBL" id="KKU20043.1"/>
    </source>
</evidence>
<accession>A0A0G1QQK0</accession>
<reference evidence="1 2" key="1">
    <citation type="journal article" date="2015" name="Nature">
        <title>rRNA introns, odd ribosomes, and small enigmatic genomes across a large radiation of phyla.</title>
        <authorList>
            <person name="Brown C.T."/>
            <person name="Hug L.A."/>
            <person name="Thomas B.C."/>
            <person name="Sharon I."/>
            <person name="Castelle C.J."/>
            <person name="Singh A."/>
            <person name="Wilkins M.J."/>
            <person name="Williams K.H."/>
            <person name="Banfield J.F."/>
        </authorList>
    </citation>
    <scope>NUCLEOTIDE SEQUENCE [LARGE SCALE GENOMIC DNA]</scope>
</reference>
<evidence type="ECO:0000313" key="2">
    <source>
        <dbReference type="Proteomes" id="UP000034107"/>
    </source>
</evidence>
<comment type="caution">
    <text evidence="1">The sequence shown here is derived from an EMBL/GenBank/DDBJ whole genome shotgun (WGS) entry which is preliminary data.</text>
</comment>
<dbReference type="EMBL" id="LCLS01000045">
    <property type="protein sequence ID" value="KKU20043.1"/>
    <property type="molecule type" value="Genomic_DNA"/>
</dbReference>
<dbReference type="AlphaFoldDB" id="A0A0G1QQK0"/>
<organism evidence="1 2">
    <name type="scientific">Candidatus Nomurabacteria bacterium GW2011_GWA1_46_11</name>
    <dbReference type="NCBI Taxonomy" id="1618732"/>
    <lineage>
        <taxon>Bacteria</taxon>
        <taxon>Candidatus Nomuraibacteriota</taxon>
    </lineage>
</organism>
<keyword evidence="1" id="KW-0808">Transferase</keyword>